<comment type="caution">
    <text evidence="1">The sequence shown here is derived from an EMBL/GenBank/DDBJ whole genome shotgun (WGS) entry which is preliminary data.</text>
</comment>
<evidence type="ECO:0000313" key="1">
    <source>
        <dbReference type="EMBL" id="KAH8005947.1"/>
    </source>
</evidence>
<gene>
    <name evidence="1" type="ORF">K3G42_031568</name>
</gene>
<dbReference type="Proteomes" id="UP000827872">
    <property type="component" value="Linkage Group LG04"/>
</dbReference>
<organism evidence="1 2">
    <name type="scientific">Sphaerodactylus townsendi</name>
    <dbReference type="NCBI Taxonomy" id="933632"/>
    <lineage>
        <taxon>Eukaryota</taxon>
        <taxon>Metazoa</taxon>
        <taxon>Chordata</taxon>
        <taxon>Craniata</taxon>
        <taxon>Vertebrata</taxon>
        <taxon>Euteleostomi</taxon>
        <taxon>Lepidosauria</taxon>
        <taxon>Squamata</taxon>
        <taxon>Bifurcata</taxon>
        <taxon>Gekkota</taxon>
        <taxon>Sphaerodactylidae</taxon>
        <taxon>Sphaerodactylus</taxon>
    </lineage>
</organism>
<sequence>MVYLLSINIQLGWLTGGEGIGQVGDGALGNKGRECGWDRAVGRGEAGFFFLRAQSRKGRELPDKSLGDAPGGEKPIPAFPLSGLPWLATSVELGQGDRNQSVFFYSYSAQGSSQY</sequence>
<name>A0ACB8FL34_9SAUR</name>
<keyword evidence="2" id="KW-1185">Reference proteome</keyword>
<reference evidence="1" key="1">
    <citation type="submission" date="2021-08" db="EMBL/GenBank/DDBJ databases">
        <title>The first chromosome-level gecko genome reveals the dynamic sex chromosomes of Neotropical dwarf geckos (Sphaerodactylidae: Sphaerodactylus).</title>
        <authorList>
            <person name="Pinto B.J."/>
            <person name="Keating S.E."/>
            <person name="Gamble T."/>
        </authorList>
    </citation>
    <scope>NUCLEOTIDE SEQUENCE</scope>
    <source>
        <strain evidence="1">TG3544</strain>
    </source>
</reference>
<protein>
    <submittedName>
        <fullName evidence="1">Uncharacterized protein</fullName>
    </submittedName>
</protein>
<proteinExistence type="predicted"/>
<dbReference type="EMBL" id="CM037617">
    <property type="protein sequence ID" value="KAH8005947.1"/>
    <property type="molecule type" value="Genomic_DNA"/>
</dbReference>
<evidence type="ECO:0000313" key="2">
    <source>
        <dbReference type="Proteomes" id="UP000827872"/>
    </source>
</evidence>
<accession>A0ACB8FL34</accession>